<name>A0A165C484_9BASI</name>
<gene>
    <name evidence="2" type="ORF">CALCODRAFT_513431</name>
</gene>
<dbReference type="PANTHER" id="PTHR21310:SF39">
    <property type="entry name" value="AMINOGLYCOSIDE PHOSPHOTRANSFERASE DOMAIN-CONTAINING PROTEIN"/>
    <property type="match status" value="1"/>
</dbReference>
<proteinExistence type="predicted"/>
<organism evidence="2 3">
    <name type="scientific">Calocera cornea HHB12733</name>
    <dbReference type="NCBI Taxonomy" id="1353952"/>
    <lineage>
        <taxon>Eukaryota</taxon>
        <taxon>Fungi</taxon>
        <taxon>Dikarya</taxon>
        <taxon>Basidiomycota</taxon>
        <taxon>Agaricomycotina</taxon>
        <taxon>Dacrymycetes</taxon>
        <taxon>Dacrymycetales</taxon>
        <taxon>Dacrymycetaceae</taxon>
        <taxon>Calocera</taxon>
    </lineage>
</organism>
<dbReference type="InParanoid" id="A0A165C484"/>
<dbReference type="SUPFAM" id="SSF56112">
    <property type="entry name" value="Protein kinase-like (PK-like)"/>
    <property type="match status" value="1"/>
</dbReference>
<dbReference type="Pfam" id="PF01636">
    <property type="entry name" value="APH"/>
    <property type="match status" value="1"/>
</dbReference>
<dbReference type="InterPro" id="IPR011009">
    <property type="entry name" value="Kinase-like_dom_sf"/>
</dbReference>
<dbReference type="InterPro" id="IPR051678">
    <property type="entry name" value="AGP_Transferase"/>
</dbReference>
<keyword evidence="3" id="KW-1185">Reference proteome</keyword>
<dbReference type="OrthoDB" id="5404599at2759"/>
<dbReference type="Proteomes" id="UP000076842">
    <property type="component" value="Unassembled WGS sequence"/>
</dbReference>
<dbReference type="PANTHER" id="PTHR21310">
    <property type="entry name" value="AMINOGLYCOSIDE PHOSPHOTRANSFERASE-RELATED-RELATED"/>
    <property type="match status" value="1"/>
</dbReference>
<evidence type="ECO:0000259" key="1">
    <source>
        <dbReference type="Pfam" id="PF01636"/>
    </source>
</evidence>
<dbReference type="InterPro" id="IPR002575">
    <property type="entry name" value="Aminoglycoside_PTrfase"/>
</dbReference>
<reference evidence="2 3" key="1">
    <citation type="journal article" date="2016" name="Mol. Biol. Evol.">
        <title>Comparative Genomics of Early-Diverging Mushroom-Forming Fungi Provides Insights into the Origins of Lignocellulose Decay Capabilities.</title>
        <authorList>
            <person name="Nagy L.G."/>
            <person name="Riley R."/>
            <person name="Tritt A."/>
            <person name="Adam C."/>
            <person name="Daum C."/>
            <person name="Floudas D."/>
            <person name="Sun H."/>
            <person name="Yadav J.S."/>
            <person name="Pangilinan J."/>
            <person name="Larsson K.H."/>
            <person name="Matsuura K."/>
            <person name="Barry K."/>
            <person name="Labutti K."/>
            <person name="Kuo R."/>
            <person name="Ohm R.A."/>
            <person name="Bhattacharya S.S."/>
            <person name="Shirouzu T."/>
            <person name="Yoshinaga Y."/>
            <person name="Martin F.M."/>
            <person name="Grigoriev I.V."/>
            <person name="Hibbett D.S."/>
        </authorList>
    </citation>
    <scope>NUCLEOTIDE SEQUENCE [LARGE SCALE GENOMIC DNA]</scope>
    <source>
        <strain evidence="2 3">HHB12733</strain>
    </source>
</reference>
<dbReference type="EMBL" id="KV424208">
    <property type="protein sequence ID" value="KZT50218.1"/>
    <property type="molecule type" value="Genomic_DNA"/>
</dbReference>
<keyword evidence="2" id="KW-0808">Transferase</keyword>
<sequence>MIRPGSMATILKSRSEERVVTASEYGISPVSSSFWAKLRSWIYAIILILWMAFHHPRVVFVSGRLRVQRVTMLPFGLVAKGTSAGEAEVMRLLNDQRVSFVPRVWDAVPLPKRLYSFFICGNYADEERVIIVMTRLEGQPIADRLPLLNATQLAELSANLAHVFHQIQQIPVMGNGVGGFGGRACISFQMSFSGFGPFTSLKGFNDWMHERTKWRKSMDGTQPPLRNDHERLALAHGDLTPHNVLMNNAGQLTGVIDWECAAWMPAHWDAAYEWANIIRDTFADEWTEVEREKAWKKPDPTKHEKRSRTYGRYGGRVEAWTRRIRIRFEGDRAACLLTPNSMMSTNNLQSNSPSSVVRREKKSRKDRFENIIMLSKDNTTWKSYIKRNRGWARSFLIDYVNEDLDRLKRFTQNMKKIMRKEWLISKEEQFRSNKDDRRGATQVQINAQRRGNREKAGTSQRAARKTISVDPLDPRYIESSPLRQKTSLYTDTPLPSEGYGLRGRVGDEMKNQVRRVRKVAGLQYDEYTTHYIWKQAGVKISYDASAAAQTSLPSADSVSAMPDGGLKEGESADKFNETWCAQCVYHYDKDIADGFPPHLATQCGGAVFWEEEKDDEELPECACCREKGIICEFTDLYDHEKLYRQQMDRGIRTTYEDEEDSPIFTHGVNPFTNRQRTVDKGMMIYWSKG</sequence>
<protein>
    <submittedName>
        <fullName evidence="2">Kinase-like protein</fullName>
    </submittedName>
</protein>
<feature type="domain" description="Aminoglycoside phosphotransferase" evidence="1">
    <location>
        <begin position="68"/>
        <end position="287"/>
    </location>
</feature>
<dbReference type="GO" id="GO:0016301">
    <property type="term" value="F:kinase activity"/>
    <property type="evidence" value="ECO:0007669"/>
    <property type="project" value="UniProtKB-KW"/>
</dbReference>
<keyword evidence="2" id="KW-0418">Kinase</keyword>
<evidence type="ECO:0000313" key="2">
    <source>
        <dbReference type="EMBL" id="KZT50218.1"/>
    </source>
</evidence>
<dbReference type="AlphaFoldDB" id="A0A165C484"/>
<accession>A0A165C484</accession>
<dbReference type="Gene3D" id="3.90.1200.10">
    <property type="match status" value="1"/>
</dbReference>
<evidence type="ECO:0000313" key="3">
    <source>
        <dbReference type="Proteomes" id="UP000076842"/>
    </source>
</evidence>